<accession>A0A2H4SHE4</accession>
<name>A0A2H4SHE4_CORMI</name>
<dbReference type="EMBL" id="CP023324">
    <property type="protein sequence ID" value="ATY62533.1"/>
    <property type="molecule type" value="Genomic_DNA"/>
</dbReference>
<evidence type="ECO:0008006" key="3">
    <source>
        <dbReference type="Google" id="ProtNLM"/>
    </source>
</evidence>
<dbReference type="VEuPathDB" id="FungiDB:A9K55_008317"/>
<reference evidence="1 2" key="1">
    <citation type="journal article" date="2017" name="BMC Genomics">
        <title>Chromosome level assembly and secondary metabolite potential of the parasitic fungus Cordyceps militaris.</title>
        <authorList>
            <person name="Kramer G.J."/>
            <person name="Nodwell J.R."/>
        </authorList>
    </citation>
    <scope>NUCLEOTIDE SEQUENCE [LARGE SCALE GENOMIC DNA]</scope>
    <source>
        <strain evidence="1 2">ATCC 34164</strain>
    </source>
</reference>
<dbReference type="InterPro" id="IPR027417">
    <property type="entry name" value="P-loop_NTPase"/>
</dbReference>
<gene>
    <name evidence="1" type="ORF">A9K55_008317</name>
</gene>
<dbReference type="Proteomes" id="UP000323067">
    <property type="component" value="Chromosome vii"/>
</dbReference>
<evidence type="ECO:0000313" key="1">
    <source>
        <dbReference type="EMBL" id="ATY62533.1"/>
    </source>
</evidence>
<dbReference type="InterPro" id="IPR053226">
    <property type="entry name" value="Pyrrolopyrazine_biosynth_F"/>
</dbReference>
<dbReference type="Gene3D" id="3.40.50.300">
    <property type="entry name" value="P-loop containing nucleotide triphosphate hydrolases"/>
    <property type="match status" value="1"/>
</dbReference>
<proteinExistence type="predicted"/>
<protein>
    <recommendedName>
        <fullName evidence="3">P-loop containing nucleoside triphosphate hydrolase</fullName>
    </recommendedName>
</protein>
<dbReference type="PANTHER" id="PTHR48419:SF1">
    <property type="entry name" value="SULFOTRANSFERASE DOMAIN-CONTAINING PROTEIN"/>
    <property type="match status" value="1"/>
</dbReference>
<dbReference type="AlphaFoldDB" id="A0A2H4SHE4"/>
<evidence type="ECO:0000313" key="2">
    <source>
        <dbReference type="Proteomes" id="UP000323067"/>
    </source>
</evidence>
<organism evidence="1 2">
    <name type="scientific">Cordyceps militaris</name>
    <name type="common">Caterpillar fungus</name>
    <name type="synonym">Clavaria militaris</name>
    <dbReference type="NCBI Taxonomy" id="73501"/>
    <lineage>
        <taxon>Eukaryota</taxon>
        <taxon>Fungi</taxon>
        <taxon>Dikarya</taxon>
        <taxon>Ascomycota</taxon>
        <taxon>Pezizomycotina</taxon>
        <taxon>Sordariomycetes</taxon>
        <taxon>Hypocreomycetidae</taxon>
        <taxon>Hypocreales</taxon>
        <taxon>Cordycipitaceae</taxon>
        <taxon>Cordyceps</taxon>
    </lineage>
</organism>
<dbReference type="SUPFAM" id="SSF52540">
    <property type="entry name" value="P-loop containing nucleoside triphosphate hydrolases"/>
    <property type="match status" value="1"/>
</dbReference>
<dbReference type="PANTHER" id="PTHR48419">
    <property type="entry name" value="SULFOTRANSFERASE DOMAIN-CONTAINING PROTEIN"/>
    <property type="match status" value="1"/>
</dbReference>
<sequence>MTEAQAGIQPLLLITYPRSASNLLVKVLNLPAQPNVVSVERGGLFFHPAAASMNSAGLLHRPHARWSEAETETLQQKYQSSYDALQSLLDAAEQHGKMAVVREHAPFITSPHAVSAFLHVSPSDTALWRVEIPPRYRDAACPPGLPPSLSVLPEEFLLRCQPAFLIRHPALAFPSYYRLAQSFCDGDLARMEKEMVPFAALSSTLRWTRQLYDWYTAAWTALGQEDKKPVIIDADDMLRSPEVVLRFCDAVGLDQEKAQFHWEPLTEEERTALDPVRTKTCGTLHSSSGIARGKSFEGLTMAGEAEKWKAEFGEQIGQRIEGWVRAAMPDYDYLVGKKLHS</sequence>
<dbReference type="VEuPathDB" id="FungiDB:CCM_02432"/>
<dbReference type="OrthoDB" id="3650366at2759"/>